<keyword evidence="2" id="KW-1185">Reference proteome</keyword>
<comment type="caution">
    <text evidence="1">The sequence shown here is derived from an EMBL/GenBank/DDBJ whole genome shotgun (WGS) entry which is preliminary data.</text>
</comment>
<dbReference type="EMBL" id="JAYKXP010000005">
    <property type="protein sequence ID" value="KAK7058409.1"/>
    <property type="molecule type" value="Genomic_DNA"/>
</dbReference>
<proteinExistence type="predicted"/>
<protein>
    <submittedName>
        <fullName evidence="1">Uncharacterized protein</fullName>
    </submittedName>
</protein>
<organism evidence="1 2">
    <name type="scientific">Paramarasmius palmivorus</name>
    <dbReference type="NCBI Taxonomy" id="297713"/>
    <lineage>
        <taxon>Eukaryota</taxon>
        <taxon>Fungi</taxon>
        <taxon>Dikarya</taxon>
        <taxon>Basidiomycota</taxon>
        <taxon>Agaricomycotina</taxon>
        <taxon>Agaricomycetes</taxon>
        <taxon>Agaricomycetidae</taxon>
        <taxon>Agaricales</taxon>
        <taxon>Marasmiineae</taxon>
        <taxon>Marasmiaceae</taxon>
        <taxon>Paramarasmius</taxon>
    </lineage>
</organism>
<dbReference type="AlphaFoldDB" id="A0AAW0E2N0"/>
<evidence type="ECO:0000313" key="1">
    <source>
        <dbReference type="EMBL" id="KAK7058409.1"/>
    </source>
</evidence>
<name>A0AAW0E2N0_9AGAR</name>
<sequence length="239" mass="27788">MGSDAKGLSFVFIEPGIGMTEEEHYDWYDNEHSPARLTVPGFFTAIRYKAVDSQKPSYLTLYDISEPSVANGPDFQALRERASARDNEMLGRVEYLNRRTYELIEDPYLLPDRPTSSLPGKFILLAGAEVKPEIEDEFNKWYKEEYVKSLQKHPAWIRCRRYVLYDDLHKGELEGAGVLKDCKFLAIHEFSEDGFMESDVSKEMLEAPSAWARRIDAGTTHREVRWLRLHRIYEKPETK</sequence>
<reference evidence="1 2" key="1">
    <citation type="submission" date="2024-01" db="EMBL/GenBank/DDBJ databases">
        <title>A draft genome for a cacao thread blight-causing isolate of Paramarasmius palmivorus.</title>
        <authorList>
            <person name="Baruah I.K."/>
            <person name="Bukari Y."/>
            <person name="Amoako-Attah I."/>
            <person name="Meinhardt L.W."/>
            <person name="Bailey B.A."/>
            <person name="Cohen S.P."/>
        </authorList>
    </citation>
    <scope>NUCLEOTIDE SEQUENCE [LARGE SCALE GENOMIC DNA]</scope>
    <source>
        <strain evidence="1 2">GH-12</strain>
    </source>
</reference>
<dbReference type="Proteomes" id="UP001383192">
    <property type="component" value="Unassembled WGS sequence"/>
</dbReference>
<evidence type="ECO:0000313" key="2">
    <source>
        <dbReference type="Proteomes" id="UP001383192"/>
    </source>
</evidence>
<gene>
    <name evidence="1" type="ORF">VNI00_002043</name>
</gene>
<accession>A0AAW0E2N0</accession>